<name>A0A426Z2S0_ENSVE</name>
<evidence type="ECO:0000256" key="1">
    <source>
        <dbReference type="SAM" id="Phobius"/>
    </source>
</evidence>
<gene>
    <name evidence="2" type="ORF">B296_00034280</name>
</gene>
<feature type="transmembrane region" description="Helical" evidence="1">
    <location>
        <begin position="64"/>
        <end position="91"/>
    </location>
</feature>
<proteinExistence type="predicted"/>
<evidence type="ECO:0000313" key="3">
    <source>
        <dbReference type="Proteomes" id="UP000287651"/>
    </source>
</evidence>
<dbReference type="AlphaFoldDB" id="A0A426Z2S0"/>
<evidence type="ECO:0000313" key="2">
    <source>
        <dbReference type="EMBL" id="RRT58251.1"/>
    </source>
</evidence>
<dbReference type="Proteomes" id="UP000287651">
    <property type="component" value="Unassembled WGS sequence"/>
</dbReference>
<organism evidence="2 3">
    <name type="scientific">Ensete ventricosum</name>
    <name type="common">Abyssinian banana</name>
    <name type="synonym">Musa ensete</name>
    <dbReference type="NCBI Taxonomy" id="4639"/>
    <lineage>
        <taxon>Eukaryota</taxon>
        <taxon>Viridiplantae</taxon>
        <taxon>Streptophyta</taxon>
        <taxon>Embryophyta</taxon>
        <taxon>Tracheophyta</taxon>
        <taxon>Spermatophyta</taxon>
        <taxon>Magnoliopsida</taxon>
        <taxon>Liliopsida</taxon>
        <taxon>Zingiberales</taxon>
        <taxon>Musaceae</taxon>
        <taxon>Ensete</taxon>
    </lineage>
</organism>
<reference evidence="2 3" key="1">
    <citation type="journal article" date="2014" name="Agronomy (Basel)">
        <title>A Draft Genome Sequence for Ensete ventricosum, the Drought-Tolerant Tree Against Hunger.</title>
        <authorList>
            <person name="Harrison J."/>
            <person name="Moore K.A."/>
            <person name="Paszkiewicz K."/>
            <person name="Jones T."/>
            <person name="Grant M."/>
            <person name="Ambacheew D."/>
            <person name="Muzemil S."/>
            <person name="Studholme D.J."/>
        </authorList>
    </citation>
    <scope>NUCLEOTIDE SEQUENCE [LARGE SCALE GENOMIC DNA]</scope>
</reference>
<comment type="caution">
    <text evidence="2">The sequence shown here is derived from an EMBL/GenBank/DDBJ whole genome shotgun (WGS) entry which is preliminary data.</text>
</comment>
<keyword evidence="1" id="KW-0472">Membrane</keyword>
<dbReference type="EMBL" id="AMZH03008775">
    <property type="protein sequence ID" value="RRT58251.1"/>
    <property type="molecule type" value="Genomic_DNA"/>
</dbReference>
<keyword evidence="1" id="KW-0812">Transmembrane</keyword>
<sequence length="151" mass="16289">MLGASSGLRCGHKLSLPGVVTTRGRAACDDVYLPLHRAFRAEGRLSLLSYIPIEVATMYEVLDLVFQIITFFGVVFVVAVKAIVASVIPLYGSSRVECSVGEPGSGMLGSLGSLPREPRRWAPRGLVPQALQIFSLLYHYSLDSDILVGPL</sequence>
<protein>
    <submittedName>
        <fullName evidence="2">Uncharacterized protein</fullName>
    </submittedName>
</protein>
<accession>A0A426Z2S0</accession>
<keyword evidence="1" id="KW-1133">Transmembrane helix</keyword>